<evidence type="ECO:0000313" key="3">
    <source>
        <dbReference type="Proteomes" id="UP000013785"/>
    </source>
</evidence>
<gene>
    <name evidence="2" type="ORF">UC3_00390</name>
</gene>
<name>R3U4G6_9ENTE</name>
<dbReference type="PANTHER" id="PTHR37826">
    <property type="entry name" value="FLOTILLIN BAND_7_5 DOMAIN PROTEIN"/>
    <property type="match status" value="1"/>
</dbReference>
<dbReference type="AlphaFoldDB" id="R3U4G6"/>
<evidence type="ECO:0000256" key="1">
    <source>
        <dbReference type="SAM" id="Phobius"/>
    </source>
</evidence>
<evidence type="ECO:0008006" key="4">
    <source>
        <dbReference type="Google" id="ProtNLM"/>
    </source>
</evidence>
<protein>
    <recommendedName>
        <fullName evidence="4">TFIIB-type zinc ribbon-containing protein</fullName>
    </recommendedName>
</protein>
<feature type="transmembrane region" description="Helical" evidence="1">
    <location>
        <begin position="351"/>
        <end position="372"/>
    </location>
</feature>
<dbReference type="OrthoDB" id="3182597at2"/>
<dbReference type="RefSeq" id="WP_010767065.1">
    <property type="nucleotide sequence ID" value="NZ_ASWE01000004.1"/>
</dbReference>
<dbReference type="PATRIC" id="fig|1158610.3.peg.365"/>
<dbReference type="STRING" id="154621.RV11_GL003335"/>
<keyword evidence="1" id="KW-0472">Membrane</keyword>
<evidence type="ECO:0000313" key="2">
    <source>
        <dbReference type="EMBL" id="EOL48839.1"/>
    </source>
</evidence>
<organism evidence="2 3">
    <name type="scientific">Enterococcus phoeniculicola ATCC BAA-412</name>
    <dbReference type="NCBI Taxonomy" id="1158610"/>
    <lineage>
        <taxon>Bacteria</taxon>
        <taxon>Bacillati</taxon>
        <taxon>Bacillota</taxon>
        <taxon>Bacilli</taxon>
        <taxon>Lactobacillales</taxon>
        <taxon>Enterococcaceae</taxon>
        <taxon>Enterococcus</taxon>
    </lineage>
</organism>
<reference evidence="2 3" key="1">
    <citation type="submission" date="2013-02" db="EMBL/GenBank/DDBJ databases">
        <title>The Genome Sequence of Enterococcus phoeniculicola BAA-412.</title>
        <authorList>
            <consortium name="The Broad Institute Genome Sequencing Platform"/>
            <consortium name="The Broad Institute Genome Sequencing Center for Infectious Disease"/>
            <person name="Earl A.M."/>
            <person name="Gilmore M.S."/>
            <person name="Lebreton F."/>
            <person name="Walker B."/>
            <person name="Young S.K."/>
            <person name="Zeng Q."/>
            <person name="Gargeya S."/>
            <person name="Fitzgerald M."/>
            <person name="Haas B."/>
            <person name="Abouelleil A."/>
            <person name="Alvarado L."/>
            <person name="Arachchi H.M."/>
            <person name="Berlin A.M."/>
            <person name="Chapman S.B."/>
            <person name="Dewar J."/>
            <person name="Goldberg J."/>
            <person name="Griggs A."/>
            <person name="Gujja S."/>
            <person name="Hansen M."/>
            <person name="Howarth C."/>
            <person name="Imamovic A."/>
            <person name="Larimer J."/>
            <person name="McCowan C."/>
            <person name="Murphy C."/>
            <person name="Neiman D."/>
            <person name="Pearson M."/>
            <person name="Priest M."/>
            <person name="Roberts A."/>
            <person name="Saif S."/>
            <person name="Shea T."/>
            <person name="Sisk P."/>
            <person name="Sykes S."/>
            <person name="Wortman J."/>
            <person name="Nusbaum C."/>
            <person name="Birren B."/>
        </authorList>
    </citation>
    <scope>NUCLEOTIDE SEQUENCE [LARGE SCALE GENOMIC DNA]</scope>
    <source>
        <strain evidence="2 3">ATCC BAA-412</strain>
    </source>
</reference>
<keyword evidence="1" id="KW-1133">Transmembrane helix</keyword>
<dbReference type="HOGENOM" id="CLU_039030_0_0_9"/>
<dbReference type="eggNOG" id="COG1645">
    <property type="taxonomic scope" value="Bacteria"/>
</dbReference>
<keyword evidence="3" id="KW-1185">Reference proteome</keyword>
<keyword evidence="1" id="KW-0812">Transmembrane</keyword>
<dbReference type="PANTHER" id="PTHR37826:SF3">
    <property type="entry name" value="J DOMAIN-CONTAINING PROTEIN"/>
    <property type="match status" value="1"/>
</dbReference>
<dbReference type="Proteomes" id="UP000013785">
    <property type="component" value="Unassembled WGS sequence"/>
</dbReference>
<dbReference type="EMBL" id="AJAT01000007">
    <property type="protein sequence ID" value="EOL48839.1"/>
    <property type="molecule type" value="Genomic_DNA"/>
</dbReference>
<proteinExistence type="predicted"/>
<dbReference type="Gene3D" id="2.20.28.30">
    <property type="entry name" value="RNA polymerase ii, chain L"/>
    <property type="match status" value="2"/>
</dbReference>
<comment type="caution">
    <text evidence="2">The sequence shown here is derived from an EMBL/GenBank/DDBJ whole genome shotgun (WGS) entry which is preliminary data.</text>
</comment>
<accession>R3U4G6</accession>
<sequence length="373" mass="42188">MDVLTHKCPNCGGPLTFDPKDQKFHCDFCLSIFTEEEVSEYEEKQRAATAVGDTSQPEMTEAGAKTAEESFENATGQKEHATMELFTCPSCGAEIVTDATTAATYCYYCHNPVVLSGRLSGEFLPEKVLPFAVEKEEAVEKFLSWTKKKWFIPKDFFDKSQIDKLTGVYFPYWTVDADVSGQLSANATAVRIWRVGDIEYTETKQFQVFRKGVLSFKELIKNALSKNTQQKMVEQVQPFPLDKAIDFKSQYLAGFQAEKRDIEYLAIRDTVEKEIHSYSENLLKETATGYTTLTSVNTNISINEEKNHYVLLPVWLVTYRGSRQSDKIYYYAMNGQTGKVSGVLPMSYKRLGLATAGLFTLLTLLFMLGGYFI</sequence>